<dbReference type="GO" id="GO:0006281">
    <property type="term" value="P:DNA repair"/>
    <property type="evidence" value="ECO:0007669"/>
    <property type="project" value="UniProtKB-UniRule"/>
</dbReference>
<dbReference type="GO" id="GO:0003684">
    <property type="term" value="F:damaged DNA binding"/>
    <property type="evidence" value="ECO:0007669"/>
    <property type="project" value="UniProtKB-UniRule"/>
</dbReference>
<name>A0A1H8GS18_9EURY</name>
<evidence type="ECO:0000256" key="4">
    <source>
        <dbReference type="ARBA" id="ARBA00022763"/>
    </source>
</evidence>
<dbReference type="NCBIfam" id="TIGR02236">
    <property type="entry name" value="recomb_radA"/>
    <property type="match status" value="1"/>
</dbReference>
<feature type="region of interest" description="Disordered" evidence="10">
    <location>
        <begin position="1"/>
        <end position="21"/>
    </location>
</feature>
<dbReference type="NCBIfam" id="NF003301">
    <property type="entry name" value="PRK04301.1"/>
    <property type="match status" value="1"/>
</dbReference>
<dbReference type="Gene3D" id="1.10.150.20">
    <property type="entry name" value="5' to 3' exonuclease, C-terminal subdomain"/>
    <property type="match status" value="1"/>
</dbReference>
<dbReference type="SMART" id="SM00278">
    <property type="entry name" value="HhH1"/>
    <property type="match status" value="2"/>
</dbReference>
<dbReference type="SUPFAM" id="SSF47794">
    <property type="entry name" value="Rad51 N-terminal domain-like"/>
    <property type="match status" value="1"/>
</dbReference>
<dbReference type="Pfam" id="PF08423">
    <property type="entry name" value="Rad51"/>
    <property type="match status" value="1"/>
</dbReference>
<dbReference type="Proteomes" id="UP000198775">
    <property type="component" value="Unassembled WGS sequence"/>
</dbReference>
<evidence type="ECO:0000256" key="6">
    <source>
        <dbReference type="ARBA" id="ARBA00023125"/>
    </source>
</evidence>
<dbReference type="InterPro" id="IPR013632">
    <property type="entry name" value="Rad51_C"/>
</dbReference>
<dbReference type="InterPro" id="IPR027417">
    <property type="entry name" value="P-loop_NTPase"/>
</dbReference>
<dbReference type="InterPro" id="IPR003593">
    <property type="entry name" value="AAA+_ATPase"/>
</dbReference>
<dbReference type="GO" id="GO:0005524">
    <property type="term" value="F:ATP binding"/>
    <property type="evidence" value="ECO:0007669"/>
    <property type="project" value="UniProtKB-UniRule"/>
</dbReference>
<evidence type="ECO:0000256" key="2">
    <source>
        <dbReference type="ARBA" id="ARBA00018144"/>
    </source>
</evidence>
<organism evidence="13 14">
    <name type="scientific">Halorientalis persicus</name>
    <dbReference type="NCBI Taxonomy" id="1367881"/>
    <lineage>
        <taxon>Archaea</taxon>
        <taxon>Methanobacteriati</taxon>
        <taxon>Methanobacteriota</taxon>
        <taxon>Stenosarchaea group</taxon>
        <taxon>Halobacteria</taxon>
        <taxon>Halobacteriales</taxon>
        <taxon>Haloarculaceae</taxon>
        <taxon>Halorientalis</taxon>
    </lineage>
</organism>
<evidence type="ECO:0000256" key="5">
    <source>
        <dbReference type="ARBA" id="ARBA00022840"/>
    </source>
</evidence>
<dbReference type="InterPro" id="IPR011938">
    <property type="entry name" value="DNA_recomb/repair_RadA"/>
</dbReference>
<dbReference type="InterPro" id="IPR016467">
    <property type="entry name" value="DNA_recomb/repair_RecA-like"/>
</dbReference>
<dbReference type="Pfam" id="PF14520">
    <property type="entry name" value="HHH_5"/>
    <property type="match status" value="1"/>
</dbReference>
<dbReference type="GO" id="GO:0140664">
    <property type="term" value="F:ATP-dependent DNA damage sensor activity"/>
    <property type="evidence" value="ECO:0007669"/>
    <property type="project" value="InterPro"/>
</dbReference>
<evidence type="ECO:0000259" key="12">
    <source>
        <dbReference type="PROSITE" id="PS50163"/>
    </source>
</evidence>
<proteinExistence type="inferred from homology"/>
<dbReference type="PROSITE" id="PS50162">
    <property type="entry name" value="RECA_2"/>
    <property type="match status" value="1"/>
</dbReference>
<comment type="similarity">
    <text evidence="1 8 9">Belongs to the eukaryotic RecA-like protein family.</text>
</comment>
<evidence type="ECO:0000256" key="7">
    <source>
        <dbReference type="ARBA" id="ARBA00023172"/>
    </source>
</evidence>
<feature type="domain" description="RecA family profile 2" evidence="12">
    <location>
        <begin position="294"/>
        <end position="354"/>
    </location>
</feature>
<evidence type="ECO:0000313" key="14">
    <source>
        <dbReference type="Proteomes" id="UP000198775"/>
    </source>
</evidence>
<dbReference type="InterPro" id="IPR020588">
    <property type="entry name" value="RecA_ATP-bd"/>
</dbReference>
<evidence type="ECO:0000256" key="1">
    <source>
        <dbReference type="ARBA" id="ARBA00008050"/>
    </source>
</evidence>
<keyword evidence="3 8" id="KW-0547">Nucleotide-binding</keyword>
<dbReference type="PIRSF" id="PIRSF005856">
    <property type="entry name" value="Rad51"/>
    <property type="match status" value="1"/>
</dbReference>
<evidence type="ECO:0000256" key="8">
    <source>
        <dbReference type="HAMAP-Rule" id="MF_00348"/>
    </source>
</evidence>
<evidence type="ECO:0000256" key="9">
    <source>
        <dbReference type="PIRNR" id="PIRNR005856"/>
    </source>
</evidence>
<keyword evidence="14" id="KW-1185">Reference proteome</keyword>
<dbReference type="SMART" id="SM00382">
    <property type="entry name" value="AAA"/>
    <property type="match status" value="1"/>
</dbReference>
<evidence type="ECO:0000256" key="10">
    <source>
        <dbReference type="SAM" id="MobiDB-lite"/>
    </source>
</evidence>
<keyword evidence="6 8" id="KW-0238">DNA-binding</keyword>
<evidence type="ECO:0000313" key="13">
    <source>
        <dbReference type="EMBL" id="SEN46746.1"/>
    </source>
</evidence>
<gene>
    <name evidence="8" type="primary">radA</name>
    <name evidence="13" type="ORF">SAMN05216388_1003185</name>
</gene>
<feature type="binding site" evidence="8">
    <location>
        <begin position="117"/>
        <end position="124"/>
    </location>
    <ligand>
        <name>ATP</name>
        <dbReference type="ChEBI" id="CHEBI:30616"/>
    </ligand>
</feature>
<dbReference type="SUPFAM" id="SSF52540">
    <property type="entry name" value="P-loop containing nucleoside triphosphate hydrolases"/>
    <property type="match status" value="1"/>
</dbReference>
<accession>A0A1H8GS18</accession>
<feature type="domain" description="RecA family profile 1" evidence="11">
    <location>
        <begin position="88"/>
        <end position="289"/>
    </location>
</feature>
<protein>
    <recommendedName>
        <fullName evidence="2 8">DNA repair and recombination protein RadA</fullName>
    </recommendedName>
</protein>
<evidence type="ECO:0000256" key="3">
    <source>
        <dbReference type="ARBA" id="ARBA00022741"/>
    </source>
</evidence>
<dbReference type="Gene3D" id="3.40.50.300">
    <property type="entry name" value="P-loop containing nucleotide triphosphate hydrolases"/>
    <property type="match status" value="1"/>
</dbReference>
<dbReference type="InterPro" id="IPR003583">
    <property type="entry name" value="Hlx-hairpin-Hlx_DNA-bd_motif"/>
</dbReference>
<keyword evidence="5 8" id="KW-0067">ATP-binding</keyword>
<comment type="function">
    <text evidence="8 9">Involved in DNA repair and in homologous recombination. Binds and assemble on single-stranded DNA to form a nucleoprotein filament. Hydrolyzes ATP in a ssDNA-dependent manner and promotes DNA strand exchange between homologous DNA molecules.</text>
</comment>
<dbReference type="InterPro" id="IPR010995">
    <property type="entry name" value="DNA_repair_Rad51/TF_NusA_a-hlx"/>
</dbReference>
<evidence type="ECO:0000259" key="11">
    <source>
        <dbReference type="PROSITE" id="PS50162"/>
    </source>
</evidence>
<dbReference type="AlphaFoldDB" id="A0A1H8GS18"/>
<keyword evidence="7 8" id="KW-0233">DNA recombination</keyword>
<dbReference type="EMBL" id="FOCX01000003">
    <property type="protein sequence ID" value="SEN46746.1"/>
    <property type="molecule type" value="Genomic_DNA"/>
</dbReference>
<keyword evidence="4 8" id="KW-0227">DNA damage</keyword>
<dbReference type="HAMAP" id="MF_00348">
    <property type="entry name" value="RadA_arch"/>
    <property type="match status" value="1"/>
</dbReference>
<dbReference type="PANTHER" id="PTHR22942:SF30">
    <property type="entry name" value="MEIOTIC RECOMBINATION PROTEIN DMC1_LIM15 HOMOLOG"/>
    <property type="match status" value="1"/>
</dbReference>
<sequence>MWEGAEGQRMATNEDLEELPGVGPATAEKLKENGFDGYQGIAVASPGELSNTADIGESSAADIIQAAREAADIGGFESGAAVLERREQIGKLTWGVEEVDELLGGGVETQSITEVYGEFGAGKSQVTHQLAVNVQLPKEHGGLEGSAIFVDSEDTFRPERIDQMVRGHDDDVLQDTMELFGMEDASVDNEDDLEVLVERFLDNIHVAKAFNSNHQILLAEKAKEIASESQDDEFPVRLLCVDSLTAHFRAEYVGRGELAERQQKLNKHLHDLMRVGDLNNTAVVVTNQVASNPDSFFGDPTQPIGGNILGHTSTFRIYLRKSKGDKRIVKLVDAPNLPDGEGVMRVEEGGLMDE</sequence>
<reference evidence="14" key="1">
    <citation type="submission" date="2016-10" db="EMBL/GenBank/DDBJ databases">
        <authorList>
            <person name="Varghese N."/>
            <person name="Submissions S."/>
        </authorList>
    </citation>
    <scope>NUCLEOTIDE SEQUENCE [LARGE SCALE GENOMIC DNA]</scope>
    <source>
        <strain evidence="14">IBRC-M 10043</strain>
    </source>
</reference>
<dbReference type="GO" id="GO:0006310">
    <property type="term" value="P:DNA recombination"/>
    <property type="evidence" value="ECO:0007669"/>
    <property type="project" value="UniProtKB-UniRule"/>
</dbReference>
<dbReference type="PROSITE" id="PS50163">
    <property type="entry name" value="RECA_3"/>
    <property type="match status" value="1"/>
</dbReference>
<dbReference type="InterPro" id="IPR020587">
    <property type="entry name" value="RecA_monomer-monomer_interface"/>
</dbReference>
<dbReference type="PANTHER" id="PTHR22942">
    <property type="entry name" value="RECA/RAD51/RADA DNA STRAND-PAIRING FAMILY MEMBER"/>
    <property type="match status" value="1"/>
</dbReference>